<dbReference type="eggNOG" id="ENOG502S6Z6">
    <property type="taxonomic scope" value="Eukaryota"/>
</dbReference>
<accession>A2FW63</accession>
<gene>
    <name evidence="2" type="ORF">TVAG_445690</name>
</gene>
<evidence type="ECO:0000313" key="2">
    <source>
        <dbReference type="EMBL" id="EAX90849.1"/>
    </source>
</evidence>
<protein>
    <submittedName>
        <fullName evidence="2">Uncharacterized protein</fullName>
    </submittedName>
</protein>
<feature type="compositionally biased region" description="Low complexity" evidence="1">
    <location>
        <begin position="294"/>
        <end position="308"/>
    </location>
</feature>
<reference evidence="2" key="1">
    <citation type="submission" date="2006-10" db="EMBL/GenBank/DDBJ databases">
        <authorList>
            <person name="Amadeo P."/>
            <person name="Zhao Q."/>
            <person name="Wortman J."/>
            <person name="Fraser-Liggett C."/>
            <person name="Carlton J."/>
        </authorList>
    </citation>
    <scope>NUCLEOTIDE SEQUENCE</scope>
    <source>
        <strain evidence="2">G3</strain>
    </source>
</reference>
<feature type="region of interest" description="Disordered" evidence="1">
    <location>
        <begin position="217"/>
        <end position="318"/>
    </location>
</feature>
<reference evidence="2" key="2">
    <citation type="journal article" date="2007" name="Science">
        <title>Draft genome sequence of the sexually transmitted pathogen Trichomonas vaginalis.</title>
        <authorList>
            <person name="Carlton J.M."/>
            <person name="Hirt R.P."/>
            <person name="Silva J.C."/>
            <person name="Delcher A.L."/>
            <person name="Schatz M."/>
            <person name="Zhao Q."/>
            <person name="Wortman J.R."/>
            <person name="Bidwell S.L."/>
            <person name="Alsmark U.C.M."/>
            <person name="Besteiro S."/>
            <person name="Sicheritz-Ponten T."/>
            <person name="Noel C.J."/>
            <person name="Dacks J.B."/>
            <person name="Foster P.G."/>
            <person name="Simillion C."/>
            <person name="Van de Peer Y."/>
            <person name="Miranda-Saavedra D."/>
            <person name="Barton G.J."/>
            <person name="Westrop G.D."/>
            <person name="Mueller S."/>
            <person name="Dessi D."/>
            <person name="Fiori P.L."/>
            <person name="Ren Q."/>
            <person name="Paulsen I."/>
            <person name="Zhang H."/>
            <person name="Bastida-Corcuera F.D."/>
            <person name="Simoes-Barbosa A."/>
            <person name="Brown M.T."/>
            <person name="Hayes R.D."/>
            <person name="Mukherjee M."/>
            <person name="Okumura C.Y."/>
            <person name="Schneider R."/>
            <person name="Smith A.J."/>
            <person name="Vanacova S."/>
            <person name="Villalvazo M."/>
            <person name="Haas B.J."/>
            <person name="Pertea M."/>
            <person name="Feldblyum T.V."/>
            <person name="Utterback T.R."/>
            <person name="Shu C.L."/>
            <person name="Osoegawa K."/>
            <person name="de Jong P.J."/>
            <person name="Hrdy I."/>
            <person name="Horvathova L."/>
            <person name="Zubacova Z."/>
            <person name="Dolezal P."/>
            <person name="Malik S.B."/>
            <person name="Logsdon J.M. Jr."/>
            <person name="Henze K."/>
            <person name="Gupta A."/>
            <person name="Wang C.C."/>
            <person name="Dunne R.L."/>
            <person name="Upcroft J.A."/>
            <person name="Upcroft P."/>
            <person name="White O."/>
            <person name="Salzberg S.L."/>
            <person name="Tang P."/>
            <person name="Chiu C.-H."/>
            <person name="Lee Y.-S."/>
            <person name="Embley T.M."/>
            <person name="Coombs G.H."/>
            <person name="Mottram J.C."/>
            <person name="Tachezy J."/>
            <person name="Fraser-Liggett C.M."/>
            <person name="Johnson P.J."/>
        </authorList>
    </citation>
    <scope>NUCLEOTIDE SEQUENCE [LARGE SCALE GENOMIC DNA]</scope>
    <source>
        <strain evidence="2">G3</strain>
    </source>
</reference>
<feature type="compositionally biased region" description="Pro residues" evidence="1">
    <location>
        <begin position="275"/>
        <end position="293"/>
    </location>
</feature>
<dbReference type="AlphaFoldDB" id="A2FW63"/>
<dbReference type="PANTHER" id="PTHR34715">
    <property type="entry name" value="KINASE, PUTATIVE-RELATED"/>
    <property type="match status" value="1"/>
</dbReference>
<feature type="compositionally biased region" description="Polar residues" evidence="1">
    <location>
        <begin position="245"/>
        <end position="272"/>
    </location>
</feature>
<dbReference type="EMBL" id="DS114078">
    <property type="protein sequence ID" value="EAX90849.1"/>
    <property type="molecule type" value="Genomic_DNA"/>
</dbReference>
<keyword evidence="3" id="KW-1185">Reference proteome</keyword>
<sequence length="906" mass="103986">MDSDEYKNEVEANVKAEKLLQLQNQTVQYENLAQESKNNDAAMQKAMKSAEYIKANNDWLDAQANAKAAQLIGSIRTKIQADEDSSNEALTNADFKNAFEALHSKVKLVNDFSSGKKLKSEGFDNELREVAQNMTKITDAATRQAVQSAYDAVRATVVESQEKELQQTKTDLVNAFLRTKSQVGHYAADGTYVPAGGTYIPAGGTYILASGTYIPPNPPREAPAPGLPKTFTSSHGHRHKHAPKPTQQPTVQNPAQQPTVHNPAQQPAVQNSAPAPQPKPAQQPTQQPPPQPAQQPTVQNPAQQPAQTEQGHKRSREQGNQEFLKMLKEGYGYPDTLDFSDRYKEAIKKFKGGNTDPNLFSFMAQHQIGYNLKPGKYKLAKGYDLIAYQPNDMDEFTPRYFMSEINDNSTIFMKRVKNRDGTKEKRVMNADDLNRELVKNGLGIYEMPPDEVQETQQEEVQIQPDMEEIVQQQQLEEPEGNKQVPPLETNFTELDEDLEQPKNLDPQQVYAENMESFQESKKNSADRVEEYRKIFTDIQKTPTSDENIQHRMEELKENVRQYNNPFYLRAYNVQSLDELGENKRLNFNKTYRNETLFKVHSEPSQYGNKPTFVSADDGTTMRWGHKANPDRWFINLQPQFQEVVDAMEVNGEPDIAGIFSAALMPLKDMKDADILNQYEMNMADGNITPDVLEHLSQRTTQNHRDGIFGEEFRKRVREIEGREPIVHDLANESLQNVIKTYFADNEMRRDEYLRKLKWTVPNEMLVLKNMFLDKIKPTTEINDASLKRWVKAFPFTKDIIGYMERKPEWLQKHIFGNELIPYGQAIFEELEPETQERVMQTIREDSNTNYDKIFLGYRLPEMGDQSPKAKRTWEIYNILGEHEAKMQQNSVRKNVKLVPRGFYYDI</sequence>
<feature type="compositionally biased region" description="Pro residues" evidence="1">
    <location>
        <begin position="217"/>
        <end position="226"/>
    </location>
</feature>
<dbReference type="PANTHER" id="PTHR34715:SF1">
    <property type="entry name" value="PEPTIDOGLYCAN BINDING-LIKE DOMAIN-CONTAINING PROTEIN"/>
    <property type="match status" value="1"/>
</dbReference>
<dbReference type="VEuPathDB" id="TrichDB:TVAGG3_0071330"/>
<dbReference type="VEuPathDB" id="TrichDB:TVAG_445690"/>
<dbReference type="Pfam" id="PF13388">
    <property type="entry name" value="DUF4106"/>
    <property type="match status" value="1"/>
</dbReference>
<proteinExistence type="predicted"/>
<evidence type="ECO:0000256" key="1">
    <source>
        <dbReference type="SAM" id="MobiDB-lite"/>
    </source>
</evidence>
<dbReference type="InterPro" id="IPR025179">
    <property type="entry name" value="DUF4106"/>
</dbReference>
<dbReference type="InParanoid" id="A2FW63"/>
<name>A2FW63_TRIV3</name>
<evidence type="ECO:0000313" key="3">
    <source>
        <dbReference type="Proteomes" id="UP000001542"/>
    </source>
</evidence>
<dbReference type="Proteomes" id="UP000001542">
    <property type="component" value="Unassembled WGS sequence"/>
</dbReference>
<organism evidence="2 3">
    <name type="scientific">Trichomonas vaginalis (strain ATCC PRA-98 / G3)</name>
    <dbReference type="NCBI Taxonomy" id="412133"/>
    <lineage>
        <taxon>Eukaryota</taxon>
        <taxon>Metamonada</taxon>
        <taxon>Parabasalia</taxon>
        <taxon>Trichomonadida</taxon>
        <taxon>Trichomonadidae</taxon>
        <taxon>Trichomonas</taxon>
    </lineage>
</organism>